<dbReference type="CDD" id="cd08253">
    <property type="entry name" value="zeta_crystallin"/>
    <property type="match status" value="1"/>
</dbReference>
<dbReference type="RefSeq" id="XP_014664326.1">
    <property type="nucleotide sequence ID" value="XM_014808840.1"/>
</dbReference>
<evidence type="ECO:0000259" key="2">
    <source>
        <dbReference type="SMART" id="SM00829"/>
    </source>
</evidence>
<protein>
    <submittedName>
        <fullName evidence="4 5">Quinone oxidoreductase-like</fullName>
    </submittedName>
</protein>
<evidence type="ECO:0000313" key="4">
    <source>
        <dbReference type="RefSeq" id="XP_014664324.1"/>
    </source>
</evidence>
<dbReference type="InterPro" id="IPR011032">
    <property type="entry name" value="GroES-like_sf"/>
</dbReference>
<organism evidence="3 6">
    <name type="scientific">Priapulus caudatus</name>
    <name type="common">Priapulid worm</name>
    <dbReference type="NCBI Taxonomy" id="37621"/>
    <lineage>
        <taxon>Eukaryota</taxon>
        <taxon>Metazoa</taxon>
        <taxon>Ecdysozoa</taxon>
        <taxon>Scalidophora</taxon>
        <taxon>Priapulida</taxon>
        <taxon>Priapulimorpha</taxon>
        <taxon>Priapulimorphida</taxon>
        <taxon>Priapulidae</taxon>
        <taxon>Priapulus</taxon>
    </lineage>
</organism>
<evidence type="ECO:0000313" key="3">
    <source>
        <dbReference type="Proteomes" id="UP000695022"/>
    </source>
</evidence>
<dbReference type="InterPro" id="IPR013154">
    <property type="entry name" value="ADH-like_N"/>
</dbReference>
<name>A0ABM1DWK5_PRICU</name>
<dbReference type="RefSeq" id="XP_014664324.1">
    <property type="nucleotide sequence ID" value="XM_014808838.1"/>
</dbReference>
<dbReference type="SMART" id="SM00829">
    <property type="entry name" value="PKS_ER"/>
    <property type="match status" value="1"/>
</dbReference>
<dbReference type="Proteomes" id="UP000695022">
    <property type="component" value="Unplaced"/>
</dbReference>
<sequence>MATRLMRAVQIAKFGGPELMQVVNIPVPKPAESQLLLKILSAGVNPVDTYVRSGNISKLPDLPFTIGKDGAGIVEEVGEGVNGFKKGDRVFCTMAITGTYAEYALSDDTHTFPLSRNLSYEMGAALGIPYFTAYRALMIKANAKAGDTVLVHGGSGAVGLAALQIARGKSMKILATAGTLPGMELVKKNGADHVFNHREKDYLQDMMDATDGRGVDVILEMLANVNLEHDLKMMAYAGRIVVIGSRGNVTIAPRLTMAKESTITGMALANTSKEEWASIGKALVAGIEEGWVNPVIKHIYPLEETEEAHHEVMLSSGHLGKLLLKP</sequence>
<dbReference type="Pfam" id="PF00107">
    <property type="entry name" value="ADH_zinc_N"/>
    <property type="match status" value="1"/>
</dbReference>
<proteinExistence type="predicted"/>
<dbReference type="InterPro" id="IPR020843">
    <property type="entry name" value="ER"/>
</dbReference>
<keyword evidence="1" id="KW-0521">NADP</keyword>
<gene>
    <name evidence="4 5 6" type="primary">LOC106806771</name>
</gene>
<dbReference type="SUPFAM" id="SSF50129">
    <property type="entry name" value="GroES-like"/>
    <property type="match status" value="1"/>
</dbReference>
<dbReference type="Gene3D" id="3.40.50.720">
    <property type="entry name" value="NAD(P)-binding Rossmann-like Domain"/>
    <property type="match status" value="1"/>
</dbReference>
<dbReference type="RefSeq" id="XP_014664325.1">
    <property type="nucleotide sequence ID" value="XM_014808839.1"/>
</dbReference>
<dbReference type="Pfam" id="PF08240">
    <property type="entry name" value="ADH_N"/>
    <property type="match status" value="1"/>
</dbReference>
<keyword evidence="3" id="KW-1185">Reference proteome</keyword>
<dbReference type="PANTHER" id="PTHR44154:SF1">
    <property type="entry name" value="QUINONE OXIDOREDUCTASE"/>
    <property type="match status" value="1"/>
</dbReference>
<dbReference type="InterPro" id="IPR036291">
    <property type="entry name" value="NAD(P)-bd_dom_sf"/>
</dbReference>
<dbReference type="SUPFAM" id="SSF51735">
    <property type="entry name" value="NAD(P)-binding Rossmann-fold domains"/>
    <property type="match status" value="1"/>
</dbReference>
<dbReference type="Gene3D" id="3.90.180.10">
    <property type="entry name" value="Medium-chain alcohol dehydrogenases, catalytic domain"/>
    <property type="match status" value="1"/>
</dbReference>
<evidence type="ECO:0000256" key="1">
    <source>
        <dbReference type="ARBA" id="ARBA00022857"/>
    </source>
</evidence>
<reference evidence="4 5" key="1">
    <citation type="submission" date="2025-05" db="UniProtKB">
        <authorList>
            <consortium name="RefSeq"/>
        </authorList>
    </citation>
    <scope>IDENTIFICATION</scope>
</reference>
<evidence type="ECO:0000313" key="5">
    <source>
        <dbReference type="RefSeq" id="XP_014664325.1"/>
    </source>
</evidence>
<dbReference type="GeneID" id="106806771"/>
<evidence type="ECO:0000313" key="6">
    <source>
        <dbReference type="RefSeq" id="XP_014664326.1"/>
    </source>
</evidence>
<feature type="domain" description="Enoyl reductase (ER)" evidence="2">
    <location>
        <begin position="15"/>
        <end position="324"/>
    </location>
</feature>
<accession>A0ABM1DWK5</accession>
<dbReference type="InterPro" id="IPR051603">
    <property type="entry name" value="Zinc-ADH_QOR/CCCR"/>
</dbReference>
<dbReference type="PANTHER" id="PTHR44154">
    <property type="entry name" value="QUINONE OXIDOREDUCTASE"/>
    <property type="match status" value="1"/>
</dbReference>
<dbReference type="InterPro" id="IPR013149">
    <property type="entry name" value="ADH-like_C"/>
</dbReference>